<proteinExistence type="predicted"/>
<evidence type="ECO:0000313" key="2">
    <source>
        <dbReference type="EMBL" id="JAW15708.1"/>
    </source>
</evidence>
<keyword evidence="1" id="KW-1133">Transmembrane helix</keyword>
<sequence>MLLPLMLRVSNWMGSLFFIVIFTAFRWVFIATSTPVIVPCTCVPFFSSIVTVSWLNFIKNLTNFMFKKDINMIYFSI</sequence>
<keyword evidence="1" id="KW-0812">Transmembrane</keyword>
<feature type="transmembrane region" description="Helical" evidence="1">
    <location>
        <begin position="12"/>
        <end position="30"/>
    </location>
</feature>
<accession>A0A224Y021</accession>
<evidence type="ECO:0000256" key="1">
    <source>
        <dbReference type="SAM" id="Phobius"/>
    </source>
</evidence>
<keyword evidence="1" id="KW-0472">Membrane</keyword>
<dbReference type="AlphaFoldDB" id="A0A224Y021"/>
<name>A0A224Y021_9HEMI</name>
<feature type="transmembrane region" description="Helical" evidence="1">
    <location>
        <begin position="36"/>
        <end position="58"/>
    </location>
</feature>
<reference evidence="2" key="1">
    <citation type="journal article" date="2018" name="PLoS Negl. Trop. Dis.">
        <title>An insight into the salivary gland and fat body transcriptome of Panstrongylus lignarius (Hemiptera: Heteroptera), the main vector of Chagas disease in Peru.</title>
        <authorList>
            <person name="Nevoa J.C."/>
            <person name="Mendes M.T."/>
            <person name="da Silva M.V."/>
            <person name="Soares S.C."/>
            <person name="Oliveira C.J.F."/>
            <person name="Ribeiro J.M.C."/>
        </authorList>
    </citation>
    <scope>NUCLEOTIDE SEQUENCE</scope>
</reference>
<dbReference type="EMBL" id="GFTR01000718">
    <property type="protein sequence ID" value="JAW15708.1"/>
    <property type="molecule type" value="Transcribed_RNA"/>
</dbReference>
<organism evidence="2">
    <name type="scientific">Panstrongylus lignarius</name>
    <dbReference type="NCBI Taxonomy" id="156445"/>
    <lineage>
        <taxon>Eukaryota</taxon>
        <taxon>Metazoa</taxon>
        <taxon>Ecdysozoa</taxon>
        <taxon>Arthropoda</taxon>
        <taxon>Hexapoda</taxon>
        <taxon>Insecta</taxon>
        <taxon>Pterygota</taxon>
        <taxon>Neoptera</taxon>
        <taxon>Paraneoptera</taxon>
        <taxon>Hemiptera</taxon>
        <taxon>Heteroptera</taxon>
        <taxon>Panheteroptera</taxon>
        <taxon>Cimicomorpha</taxon>
        <taxon>Reduviidae</taxon>
        <taxon>Triatominae</taxon>
        <taxon>Panstrongylus</taxon>
    </lineage>
</organism>
<protein>
    <submittedName>
        <fullName evidence="2">Uncharacterized protein</fullName>
    </submittedName>
</protein>